<protein>
    <submittedName>
        <fullName evidence="1">Uncharacterized protein</fullName>
    </submittedName>
</protein>
<dbReference type="Proteomes" id="UP000499080">
    <property type="component" value="Unassembled WGS sequence"/>
</dbReference>
<proteinExistence type="predicted"/>
<gene>
    <name evidence="1" type="ORF">AVEN_113980_1</name>
</gene>
<keyword evidence="2" id="KW-1185">Reference proteome</keyword>
<evidence type="ECO:0000313" key="2">
    <source>
        <dbReference type="Proteomes" id="UP000499080"/>
    </source>
</evidence>
<reference evidence="1 2" key="1">
    <citation type="journal article" date="2019" name="Sci. Rep.">
        <title>Orb-weaving spider Araneus ventricosus genome elucidates the spidroin gene catalogue.</title>
        <authorList>
            <person name="Kono N."/>
            <person name="Nakamura H."/>
            <person name="Ohtoshi R."/>
            <person name="Moran D.A.P."/>
            <person name="Shinohara A."/>
            <person name="Yoshida Y."/>
            <person name="Fujiwara M."/>
            <person name="Mori M."/>
            <person name="Tomita M."/>
            <person name="Arakawa K."/>
        </authorList>
    </citation>
    <scope>NUCLEOTIDE SEQUENCE [LARGE SCALE GENOMIC DNA]</scope>
</reference>
<dbReference type="EMBL" id="BGPR01004039">
    <property type="protein sequence ID" value="GBM95195.1"/>
    <property type="molecule type" value="Genomic_DNA"/>
</dbReference>
<sequence length="95" mass="10364">MCLCTPDLNFAKFAPCDMTLASALEGSEVELDFTQIHRTCGRTAFVIFTPGLNVLFAFDMTLASAAPEFRSNPDYLSTCKCGKAYQPQLSPDDQG</sequence>
<organism evidence="1 2">
    <name type="scientific">Araneus ventricosus</name>
    <name type="common">Orbweaver spider</name>
    <name type="synonym">Epeira ventricosa</name>
    <dbReference type="NCBI Taxonomy" id="182803"/>
    <lineage>
        <taxon>Eukaryota</taxon>
        <taxon>Metazoa</taxon>
        <taxon>Ecdysozoa</taxon>
        <taxon>Arthropoda</taxon>
        <taxon>Chelicerata</taxon>
        <taxon>Arachnida</taxon>
        <taxon>Araneae</taxon>
        <taxon>Araneomorphae</taxon>
        <taxon>Entelegynae</taxon>
        <taxon>Araneoidea</taxon>
        <taxon>Araneidae</taxon>
        <taxon>Araneus</taxon>
    </lineage>
</organism>
<comment type="caution">
    <text evidence="1">The sequence shown here is derived from an EMBL/GenBank/DDBJ whole genome shotgun (WGS) entry which is preliminary data.</text>
</comment>
<evidence type="ECO:0000313" key="1">
    <source>
        <dbReference type="EMBL" id="GBM95195.1"/>
    </source>
</evidence>
<accession>A0A4Y2JZX9</accession>
<name>A0A4Y2JZX9_ARAVE</name>
<dbReference type="AlphaFoldDB" id="A0A4Y2JZX9"/>